<feature type="transmembrane region" description="Helical" evidence="1">
    <location>
        <begin position="280"/>
        <end position="297"/>
    </location>
</feature>
<proteinExistence type="predicted"/>
<dbReference type="AlphaFoldDB" id="A0A0F9R1D4"/>
<keyword evidence="1" id="KW-1133">Transmembrane helix</keyword>
<evidence type="ECO:0000313" key="2">
    <source>
        <dbReference type="EMBL" id="KKN42987.1"/>
    </source>
</evidence>
<dbReference type="EMBL" id="LAZR01001543">
    <property type="protein sequence ID" value="KKN42987.1"/>
    <property type="molecule type" value="Genomic_DNA"/>
</dbReference>
<feature type="transmembrane region" description="Helical" evidence="1">
    <location>
        <begin position="213"/>
        <end position="236"/>
    </location>
</feature>
<feature type="transmembrane region" description="Helical" evidence="1">
    <location>
        <begin position="340"/>
        <end position="360"/>
    </location>
</feature>
<comment type="caution">
    <text evidence="2">The sequence shown here is derived from an EMBL/GenBank/DDBJ whole genome shotgun (WGS) entry which is preliminary data.</text>
</comment>
<evidence type="ECO:0000256" key="1">
    <source>
        <dbReference type="SAM" id="Phobius"/>
    </source>
</evidence>
<feature type="transmembrane region" description="Helical" evidence="1">
    <location>
        <begin position="256"/>
        <end position="273"/>
    </location>
</feature>
<reference evidence="2" key="1">
    <citation type="journal article" date="2015" name="Nature">
        <title>Complex archaea that bridge the gap between prokaryotes and eukaryotes.</title>
        <authorList>
            <person name="Spang A."/>
            <person name="Saw J.H."/>
            <person name="Jorgensen S.L."/>
            <person name="Zaremba-Niedzwiedzka K."/>
            <person name="Martijn J."/>
            <person name="Lind A.E."/>
            <person name="van Eijk R."/>
            <person name="Schleper C."/>
            <person name="Guy L."/>
            <person name="Ettema T.J."/>
        </authorList>
    </citation>
    <scope>NUCLEOTIDE SEQUENCE</scope>
</reference>
<feature type="transmembrane region" description="Helical" evidence="1">
    <location>
        <begin position="97"/>
        <end position="116"/>
    </location>
</feature>
<feature type="transmembrane region" description="Helical" evidence="1">
    <location>
        <begin position="17"/>
        <end position="39"/>
    </location>
</feature>
<gene>
    <name evidence="2" type="ORF">LCGC14_0707720</name>
</gene>
<keyword evidence="1" id="KW-0472">Membrane</keyword>
<name>A0A0F9R1D4_9ZZZZ</name>
<feature type="transmembrane region" description="Helical" evidence="1">
    <location>
        <begin position="125"/>
        <end position="143"/>
    </location>
</feature>
<feature type="transmembrane region" description="Helical" evidence="1">
    <location>
        <begin position="149"/>
        <end position="169"/>
    </location>
</feature>
<sequence length="361" mass="42535">MIERDEENHWRLKNPRLLGITFIVIGISIRIIMLIYYYIVHMDSSVSWGDVIINYNTTNTMFTGEWIWRPGRLEYPPLTLFLLVFFKLISFNSLEVFVFYAFFLELAVSLSFYFILKKFDTPKRILVFGAFLVNPFVFLNNIFSPINCGYHITDSFFYIFLTLSLFYYVDENKSKFYLFSGLTMCTKWFTLPAAPFFFIKFLFEKDWKELKKILIFLGIPIVVFLISPILFLPNYLDLYTGWLSGSTLSTFEEVPLLIKLGLFGAVFLIYLIIRLRKADLLEITFASIIVMFSIMFWKRLYVRYLTPLVLYGHLKTNENIFRIDLDFKIIHVKFKVGNHLLTYGFSILGCLAAIAVIIFVF</sequence>
<evidence type="ECO:0008006" key="3">
    <source>
        <dbReference type="Google" id="ProtNLM"/>
    </source>
</evidence>
<organism evidence="2">
    <name type="scientific">marine sediment metagenome</name>
    <dbReference type="NCBI Taxonomy" id="412755"/>
    <lineage>
        <taxon>unclassified sequences</taxon>
        <taxon>metagenomes</taxon>
        <taxon>ecological metagenomes</taxon>
    </lineage>
</organism>
<keyword evidence="1" id="KW-0812">Transmembrane</keyword>
<accession>A0A0F9R1D4</accession>
<protein>
    <recommendedName>
        <fullName evidence="3">Glycosyltransferase RgtA/B/C/D-like domain-containing protein</fullName>
    </recommendedName>
</protein>